<dbReference type="EMBL" id="KN880435">
    <property type="protein sequence ID" value="KIY73503.1"/>
    <property type="molecule type" value="Genomic_DNA"/>
</dbReference>
<sequence length="322" mass="35006">MLASLRSPRARPISYAAFRSYSTPPAGSSNIKLVAEIRKLTNAPISKARQAVAECNGDFQAALKWVEQDMVASGAAKAEKVKGREAKEGLVALSVPSNGFGTVKAAIVELNCESDFVARTEQFGRLAQSIARTVSEHGTETSTPTFQSLSAEELLQLPLFESSKSVEASITDTIAMLGENITLRRAANLFYTPEDKVAARVGAYAHGPPIKAFPMQGKMGALSLASIRMSELSKQLEDPKFVEEFNHINSALAKQIVGFSPTAVGTSTSTDEAHLYAGQFMMYGGEDASLPVHEVLDKWRKKWSLENFNVDAFLRWQLNEAQ</sequence>
<dbReference type="SUPFAM" id="SSF46934">
    <property type="entry name" value="UBA-like"/>
    <property type="match status" value="1"/>
</dbReference>
<reference evidence="8 9" key="1">
    <citation type="journal article" date="2015" name="Fungal Genet. Biol.">
        <title>Evolution of novel wood decay mechanisms in Agaricales revealed by the genome sequences of Fistulina hepatica and Cylindrobasidium torrendii.</title>
        <authorList>
            <person name="Floudas D."/>
            <person name="Held B.W."/>
            <person name="Riley R."/>
            <person name="Nagy L.G."/>
            <person name="Koehler G."/>
            <person name="Ransdell A.S."/>
            <person name="Younus H."/>
            <person name="Chow J."/>
            <person name="Chiniquy J."/>
            <person name="Lipzen A."/>
            <person name="Tritt A."/>
            <person name="Sun H."/>
            <person name="Haridas S."/>
            <person name="LaButti K."/>
            <person name="Ohm R.A."/>
            <person name="Kues U."/>
            <person name="Blanchette R.A."/>
            <person name="Grigoriev I.V."/>
            <person name="Minto R.E."/>
            <person name="Hibbett D.S."/>
        </authorList>
    </citation>
    <scope>NUCLEOTIDE SEQUENCE [LARGE SCALE GENOMIC DNA]</scope>
    <source>
        <strain evidence="8 9">FP15055 ss-10</strain>
    </source>
</reference>
<dbReference type="PANTHER" id="PTHR11741:SF0">
    <property type="entry name" value="ELONGATION FACTOR TS, MITOCHONDRIAL"/>
    <property type="match status" value="1"/>
</dbReference>
<gene>
    <name evidence="6" type="primary">TSF1</name>
    <name evidence="8" type="ORF">CYLTODRAFT_485354</name>
</gene>
<dbReference type="Gene3D" id="1.10.8.10">
    <property type="entry name" value="DNA helicase RuvA subunit, C-terminal domain"/>
    <property type="match status" value="1"/>
</dbReference>
<dbReference type="InterPro" id="IPR001816">
    <property type="entry name" value="Transl_elong_EFTs/EF1B"/>
</dbReference>
<keyword evidence="3 6" id="KW-0648">Protein biosynthesis</keyword>
<evidence type="ECO:0000256" key="5">
    <source>
        <dbReference type="ARBA" id="ARBA00023128"/>
    </source>
</evidence>
<dbReference type="GO" id="GO:0005739">
    <property type="term" value="C:mitochondrion"/>
    <property type="evidence" value="ECO:0007669"/>
    <property type="project" value="UniProtKB-SubCell"/>
</dbReference>
<dbReference type="InterPro" id="IPR014039">
    <property type="entry name" value="Transl_elong_EFTs/EF1B_dimer"/>
</dbReference>
<dbReference type="OrthoDB" id="277235at2759"/>
<dbReference type="STRING" id="1314674.A0A0D7BSI1"/>
<dbReference type="HAMAP" id="MF_00050">
    <property type="entry name" value="EF_Ts"/>
    <property type="match status" value="1"/>
</dbReference>
<evidence type="ECO:0000256" key="6">
    <source>
        <dbReference type="HAMAP-Rule" id="MF_03135"/>
    </source>
</evidence>
<organism evidence="8 9">
    <name type="scientific">Cylindrobasidium torrendii FP15055 ss-10</name>
    <dbReference type="NCBI Taxonomy" id="1314674"/>
    <lineage>
        <taxon>Eukaryota</taxon>
        <taxon>Fungi</taxon>
        <taxon>Dikarya</taxon>
        <taxon>Basidiomycota</taxon>
        <taxon>Agaricomycotina</taxon>
        <taxon>Agaricomycetes</taxon>
        <taxon>Agaricomycetidae</taxon>
        <taxon>Agaricales</taxon>
        <taxon>Marasmiineae</taxon>
        <taxon>Physalacriaceae</taxon>
        <taxon>Cylindrobasidium</taxon>
    </lineage>
</organism>
<keyword evidence="4" id="KW-0809">Transit peptide</keyword>
<comment type="function">
    <text evidence="6">Associates with the EF-Tu.GDP complex and induces the exchange of GDP to GTP. It remains bound to the aminoacyl-tRNA.EF-Tu.GTP complex up to the GTP hydrolysis stage on the ribosome.</text>
</comment>
<dbReference type="Pfam" id="PF00889">
    <property type="entry name" value="EF_TS"/>
    <property type="match status" value="1"/>
</dbReference>
<dbReference type="Proteomes" id="UP000054007">
    <property type="component" value="Unassembled WGS sequence"/>
</dbReference>
<dbReference type="AlphaFoldDB" id="A0A0D7BSI1"/>
<comment type="subcellular location">
    <subcellularLocation>
        <location evidence="6">Mitochondrion</location>
    </subcellularLocation>
</comment>
<evidence type="ECO:0000256" key="3">
    <source>
        <dbReference type="ARBA" id="ARBA00022917"/>
    </source>
</evidence>
<dbReference type="GO" id="GO:0070125">
    <property type="term" value="P:mitochondrial translational elongation"/>
    <property type="evidence" value="ECO:0007669"/>
    <property type="project" value="TreeGrafter"/>
</dbReference>
<evidence type="ECO:0000256" key="2">
    <source>
        <dbReference type="ARBA" id="ARBA00022768"/>
    </source>
</evidence>
<evidence type="ECO:0000313" key="9">
    <source>
        <dbReference type="Proteomes" id="UP000054007"/>
    </source>
</evidence>
<dbReference type="Gene3D" id="3.30.479.20">
    <property type="entry name" value="Elongation factor Ts, dimerisation domain"/>
    <property type="match status" value="2"/>
</dbReference>
<accession>A0A0D7BSI1</accession>
<protein>
    <recommendedName>
        <fullName evidence="6">Elongation factor Ts, mitochondrial</fullName>
        <shortName evidence="6">EF-Ts</shortName>
        <shortName evidence="6">EF-TsMt</shortName>
    </recommendedName>
</protein>
<keyword evidence="9" id="KW-1185">Reference proteome</keyword>
<dbReference type="InterPro" id="IPR036402">
    <property type="entry name" value="EF-Ts_dimer_sf"/>
</dbReference>
<name>A0A0D7BSI1_9AGAR</name>
<evidence type="ECO:0000259" key="7">
    <source>
        <dbReference type="Pfam" id="PF00889"/>
    </source>
</evidence>
<evidence type="ECO:0000256" key="4">
    <source>
        <dbReference type="ARBA" id="ARBA00022946"/>
    </source>
</evidence>
<dbReference type="InterPro" id="IPR009060">
    <property type="entry name" value="UBA-like_sf"/>
</dbReference>
<feature type="domain" description="Translation elongation factor EFTs/EF1B dimerisation" evidence="7">
    <location>
        <begin position="105"/>
        <end position="263"/>
    </location>
</feature>
<dbReference type="SUPFAM" id="SSF54713">
    <property type="entry name" value="Elongation factor Ts (EF-Ts), dimerisation domain"/>
    <property type="match status" value="1"/>
</dbReference>
<evidence type="ECO:0000313" key="8">
    <source>
        <dbReference type="EMBL" id="KIY73503.1"/>
    </source>
</evidence>
<evidence type="ECO:0000256" key="1">
    <source>
        <dbReference type="ARBA" id="ARBA00005532"/>
    </source>
</evidence>
<dbReference type="GO" id="GO:0003746">
    <property type="term" value="F:translation elongation factor activity"/>
    <property type="evidence" value="ECO:0007669"/>
    <property type="project" value="UniProtKB-UniRule"/>
</dbReference>
<dbReference type="PANTHER" id="PTHR11741">
    <property type="entry name" value="ELONGATION FACTOR TS"/>
    <property type="match status" value="1"/>
</dbReference>
<keyword evidence="2 6" id="KW-0251">Elongation factor</keyword>
<keyword evidence="5 6" id="KW-0496">Mitochondrion</keyword>
<comment type="similarity">
    <text evidence="1 6">Belongs to the EF-Ts family.</text>
</comment>
<proteinExistence type="inferred from homology"/>